<dbReference type="RefSeq" id="WP_108372259.1">
    <property type="nucleotide sequence ID" value="NZ_CP028811.1"/>
</dbReference>
<dbReference type="GO" id="GO:0005886">
    <property type="term" value="C:plasma membrane"/>
    <property type="evidence" value="ECO:0007669"/>
    <property type="project" value="UniProtKB-SubCell"/>
</dbReference>
<evidence type="ECO:0000313" key="7">
    <source>
        <dbReference type="EMBL" id="AWA30857.1"/>
    </source>
</evidence>
<dbReference type="InterPro" id="IPR004960">
    <property type="entry name" value="LipA_acyltrans"/>
</dbReference>
<evidence type="ECO:0000256" key="5">
    <source>
        <dbReference type="ARBA" id="ARBA00023136"/>
    </source>
</evidence>
<evidence type="ECO:0000256" key="3">
    <source>
        <dbReference type="ARBA" id="ARBA00022519"/>
    </source>
</evidence>
<proteinExistence type="predicted"/>
<organism evidence="7 8">
    <name type="scientific">Flavobacterium magnum</name>
    <dbReference type="NCBI Taxonomy" id="2162713"/>
    <lineage>
        <taxon>Bacteria</taxon>
        <taxon>Pseudomonadati</taxon>
        <taxon>Bacteroidota</taxon>
        <taxon>Flavobacteriia</taxon>
        <taxon>Flavobacteriales</taxon>
        <taxon>Flavobacteriaceae</taxon>
        <taxon>Flavobacterium</taxon>
    </lineage>
</organism>
<accession>A0A2S0RG04</accession>
<dbReference type="PIRSF" id="PIRSF026649">
    <property type="entry name" value="MsbB"/>
    <property type="match status" value="1"/>
</dbReference>
<keyword evidence="5" id="KW-0472">Membrane</keyword>
<dbReference type="PANTHER" id="PTHR30606:SF10">
    <property type="entry name" value="PHOSPHATIDYLINOSITOL MANNOSIDE ACYLTRANSFERASE"/>
    <property type="match status" value="1"/>
</dbReference>
<sequence length="303" mass="35864">MQLLAYVLIYPLLWCVSMLPFRALYIFSDIICFFVYRVFGYRKQTVRKNLAIALPHLSPEERRAVERKFFTHMCDMFLEMIKTMNITDKEIRERFVFTNEEIIHDFERRGKSVALLCAHYASWEWLVVMGKYTSFKSIAIYKKIGNKYFDALVRRIRSRLNAELVESKKSIELIQYNNQHGIKAFYGFASDQSPQLSKAKYWDQFMGLEVPVHTGAEMLAKKLDLNVLFCKVEKVRRGYYKATLMPLVDNPKAVPDYEITSIYLREVEKQILEAPEYYFWTHNRWKHSGKKKPTDRTIGVPSL</sequence>
<dbReference type="KEGG" id="fmg:HYN48_12645"/>
<dbReference type="EMBL" id="CP028811">
    <property type="protein sequence ID" value="AWA30857.1"/>
    <property type="molecule type" value="Genomic_DNA"/>
</dbReference>
<evidence type="ECO:0000256" key="1">
    <source>
        <dbReference type="ARBA" id="ARBA00004533"/>
    </source>
</evidence>
<keyword evidence="3" id="KW-0997">Cell inner membrane</keyword>
<evidence type="ECO:0000256" key="2">
    <source>
        <dbReference type="ARBA" id="ARBA00022475"/>
    </source>
</evidence>
<dbReference type="GO" id="GO:0016746">
    <property type="term" value="F:acyltransferase activity"/>
    <property type="evidence" value="ECO:0007669"/>
    <property type="project" value="UniProtKB-KW"/>
</dbReference>
<protein>
    <submittedName>
        <fullName evidence="7">Lipid A biosynthesis acyltransferase</fullName>
    </submittedName>
</protein>
<dbReference type="AlphaFoldDB" id="A0A2S0RG04"/>
<evidence type="ECO:0000256" key="6">
    <source>
        <dbReference type="ARBA" id="ARBA00023315"/>
    </source>
</evidence>
<dbReference type="Proteomes" id="UP000244193">
    <property type="component" value="Chromosome"/>
</dbReference>
<dbReference type="Pfam" id="PF03279">
    <property type="entry name" value="Lip_A_acyltrans"/>
    <property type="match status" value="1"/>
</dbReference>
<reference evidence="7 8" key="1">
    <citation type="submission" date="2018-04" db="EMBL/GenBank/DDBJ databases">
        <title>Genome sequencing of Flavobacterium sp. HYN0048.</title>
        <authorList>
            <person name="Yi H."/>
            <person name="Baek C."/>
        </authorList>
    </citation>
    <scope>NUCLEOTIDE SEQUENCE [LARGE SCALE GENOMIC DNA]</scope>
    <source>
        <strain evidence="7 8">HYN0048</strain>
    </source>
</reference>
<keyword evidence="8" id="KW-1185">Reference proteome</keyword>
<name>A0A2S0RG04_9FLAO</name>
<evidence type="ECO:0000313" key="8">
    <source>
        <dbReference type="Proteomes" id="UP000244193"/>
    </source>
</evidence>
<comment type="subcellular location">
    <subcellularLocation>
        <location evidence="1">Cell inner membrane</location>
    </subcellularLocation>
</comment>
<keyword evidence="4 7" id="KW-0808">Transferase</keyword>
<keyword evidence="2" id="KW-1003">Cell membrane</keyword>
<keyword evidence="6 7" id="KW-0012">Acyltransferase</keyword>
<dbReference type="OrthoDB" id="9801955at2"/>
<dbReference type="GO" id="GO:0009247">
    <property type="term" value="P:glycolipid biosynthetic process"/>
    <property type="evidence" value="ECO:0007669"/>
    <property type="project" value="UniProtKB-ARBA"/>
</dbReference>
<evidence type="ECO:0000256" key="4">
    <source>
        <dbReference type="ARBA" id="ARBA00022679"/>
    </source>
</evidence>
<dbReference type="CDD" id="cd07984">
    <property type="entry name" value="LPLAT_LABLAT-like"/>
    <property type="match status" value="1"/>
</dbReference>
<dbReference type="PANTHER" id="PTHR30606">
    <property type="entry name" value="LIPID A BIOSYNTHESIS LAUROYL ACYLTRANSFERASE"/>
    <property type="match status" value="1"/>
</dbReference>
<gene>
    <name evidence="7" type="ORF">HYN48_12645</name>
</gene>